<reference evidence="3 4" key="1">
    <citation type="submission" date="2024-11" db="EMBL/GenBank/DDBJ databases">
        <title>A near-complete genome assembly of Cinchona calisaya.</title>
        <authorList>
            <person name="Lian D.C."/>
            <person name="Zhao X.W."/>
            <person name="Wei L."/>
        </authorList>
    </citation>
    <scope>NUCLEOTIDE SEQUENCE [LARGE SCALE GENOMIC DNA]</scope>
    <source>
        <tissue evidence="3">Nenye</tissue>
    </source>
</reference>
<dbReference type="AlphaFoldDB" id="A0ABD2Y2J9"/>
<evidence type="ECO:0000313" key="3">
    <source>
        <dbReference type="EMBL" id="KAL3500005.1"/>
    </source>
</evidence>
<evidence type="ECO:0000313" key="4">
    <source>
        <dbReference type="Proteomes" id="UP001630127"/>
    </source>
</evidence>
<dbReference type="PROSITE" id="PS50158">
    <property type="entry name" value="ZF_CCHC"/>
    <property type="match status" value="1"/>
</dbReference>
<comment type="caution">
    <text evidence="3">The sequence shown here is derived from an EMBL/GenBank/DDBJ whole genome shotgun (WGS) entry which is preliminary data.</text>
</comment>
<evidence type="ECO:0000256" key="1">
    <source>
        <dbReference type="PROSITE-ProRule" id="PRU00047"/>
    </source>
</evidence>
<dbReference type="Proteomes" id="UP001630127">
    <property type="component" value="Unassembled WGS sequence"/>
</dbReference>
<sequence>MVRLDGRIVWVNFKYERCPDFCYHCGIIGHFEKNCNLRENNINKAVEPEYENWLKAGSAKTQGYINALQDGDSMQGNEDLALKGTISIENQLQHDQTLNVEENLILKIGDFEHSYLINHAETLG</sequence>
<dbReference type="InterPro" id="IPR001878">
    <property type="entry name" value="Znf_CCHC"/>
</dbReference>
<organism evidence="3 4">
    <name type="scientific">Cinchona calisaya</name>
    <dbReference type="NCBI Taxonomy" id="153742"/>
    <lineage>
        <taxon>Eukaryota</taxon>
        <taxon>Viridiplantae</taxon>
        <taxon>Streptophyta</taxon>
        <taxon>Embryophyta</taxon>
        <taxon>Tracheophyta</taxon>
        <taxon>Spermatophyta</taxon>
        <taxon>Magnoliopsida</taxon>
        <taxon>eudicotyledons</taxon>
        <taxon>Gunneridae</taxon>
        <taxon>Pentapetalae</taxon>
        <taxon>asterids</taxon>
        <taxon>lamiids</taxon>
        <taxon>Gentianales</taxon>
        <taxon>Rubiaceae</taxon>
        <taxon>Cinchonoideae</taxon>
        <taxon>Cinchoneae</taxon>
        <taxon>Cinchona</taxon>
    </lineage>
</organism>
<dbReference type="SUPFAM" id="SSF57756">
    <property type="entry name" value="Retrovirus zinc finger-like domains"/>
    <property type="match status" value="1"/>
</dbReference>
<dbReference type="Pfam" id="PF14392">
    <property type="entry name" value="zf-CCHC_4"/>
    <property type="match status" value="1"/>
</dbReference>
<keyword evidence="4" id="KW-1185">Reference proteome</keyword>
<name>A0ABD2Y2J9_9GENT</name>
<keyword evidence="1" id="KW-0862">Zinc</keyword>
<gene>
    <name evidence="3" type="ORF">ACH5RR_039098</name>
</gene>
<feature type="domain" description="CCHC-type" evidence="2">
    <location>
        <begin position="22"/>
        <end position="35"/>
    </location>
</feature>
<keyword evidence="1" id="KW-0479">Metal-binding</keyword>
<accession>A0ABD2Y2J9</accession>
<dbReference type="GO" id="GO:0008270">
    <property type="term" value="F:zinc ion binding"/>
    <property type="evidence" value="ECO:0007669"/>
    <property type="project" value="UniProtKB-KW"/>
</dbReference>
<keyword evidence="1" id="KW-0863">Zinc-finger</keyword>
<dbReference type="InterPro" id="IPR025836">
    <property type="entry name" value="Zn_knuckle_CX2CX4HX4C"/>
</dbReference>
<protein>
    <recommendedName>
        <fullName evidence="2">CCHC-type domain-containing protein</fullName>
    </recommendedName>
</protein>
<dbReference type="InterPro" id="IPR036875">
    <property type="entry name" value="Znf_CCHC_sf"/>
</dbReference>
<dbReference type="EMBL" id="JBJUIK010000016">
    <property type="protein sequence ID" value="KAL3500005.1"/>
    <property type="molecule type" value="Genomic_DNA"/>
</dbReference>
<proteinExistence type="predicted"/>
<evidence type="ECO:0000259" key="2">
    <source>
        <dbReference type="PROSITE" id="PS50158"/>
    </source>
</evidence>